<dbReference type="GO" id="GO:0020037">
    <property type="term" value="F:heme binding"/>
    <property type="evidence" value="ECO:0007669"/>
    <property type="project" value="InterPro"/>
</dbReference>
<dbReference type="KEGG" id="apuu:APUU_70123A"/>
<dbReference type="Gene3D" id="1.10.630.10">
    <property type="entry name" value="Cytochrome P450"/>
    <property type="match status" value="1"/>
</dbReference>
<dbReference type="InterPro" id="IPR036396">
    <property type="entry name" value="Cyt_P450_sf"/>
</dbReference>
<keyword evidence="4" id="KW-0560">Oxidoreductase</keyword>
<dbReference type="GO" id="GO:0005506">
    <property type="term" value="F:iron ion binding"/>
    <property type="evidence" value="ECO:0007669"/>
    <property type="project" value="InterPro"/>
</dbReference>
<feature type="compositionally biased region" description="Basic and acidic residues" evidence="8">
    <location>
        <begin position="297"/>
        <end position="317"/>
    </location>
</feature>
<dbReference type="RefSeq" id="XP_041560739.1">
    <property type="nucleotide sequence ID" value="XM_041694961.1"/>
</dbReference>
<reference evidence="9" key="1">
    <citation type="submission" date="2021-01" db="EMBL/GenBank/DDBJ databases">
        <authorList>
            <consortium name="Aspergillus puulaauensis MK2 genome sequencing consortium"/>
            <person name="Kazuki M."/>
            <person name="Futagami T."/>
        </authorList>
    </citation>
    <scope>NUCLEOTIDE SEQUENCE</scope>
    <source>
        <strain evidence="9">MK2</strain>
    </source>
</reference>
<dbReference type="GeneID" id="64978550"/>
<evidence type="ECO:0000256" key="8">
    <source>
        <dbReference type="SAM" id="MobiDB-lite"/>
    </source>
</evidence>
<dbReference type="PANTHER" id="PTHR46300">
    <property type="entry name" value="P450, PUTATIVE (EUROFUNG)-RELATED-RELATED"/>
    <property type="match status" value="1"/>
</dbReference>
<evidence type="ECO:0000256" key="3">
    <source>
        <dbReference type="ARBA" id="ARBA00022723"/>
    </source>
</evidence>
<dbReference type="GO" id="GO:0016705">
    <property type="term" value="F:oxidoreductase activity, acting on paired donors, with incorporation or reduction of molecular oxygen"/>
    <property type="evidence" value="ECO:0007669"/>
    <property type="project" value="InterPro"/>
</dbReference>
<keyword evidence="7" id="KW-0349">Heme</keyword>
<sequence>MYMGQEVASGGLRLVTMKYSALWRKMHKMIHNILNVRAAVTYVPYQDLENKRMLLDFLVKPGEFVGHIRRYINSLTTQMIFGFRTVDSNDPKLKQLFHGFELWGELVQGASSQLLDLYPILQNLPPFLRPNYNYARELHRKEMGLYLGHWMNTKKALHDGTAKPSFCNDLLRVQEQEQISDEQAAYLSGSLLEAGSDTTASILVGFIQAMMVFPDVQQKAQEEMDRVVGLGRLPVMEDLDSLPYIRGCVKESIRWMPTTIMAAPHGVTQDDEYMGYRIPAGATVICNVWAIHMDPKRNPDPRRFDPTRFENDNRTELESATTRDPSQRNNFIFGAGRRLCQGTHIAERSLFLGISRILWGFDIKRPIHPLTGEPGPLPDIDNLVGSLTVQPAPFETAITARSDKKAQMIRESWDDTQECFLDKETLQWKEVPGGMAFSTWMPGKVDSHNPDK</sequence>
<evidence type="ECO:0000256" key="7">
    <source>
        <dbReference type="PIRSR" id="PIRSR602401-1"/>
    </source>
</evidence>
<dbReference type="Pfam" id="PF00067">
    <property type="entry name" value="p450"/>
    <property type="match status" value="1"/>
</dbReference>
<feature type="region of interest" description="Disordered" evidence="8">
    <location>
        <begin position="297"/>
        <end position="328"/>
    </location>
</feature>
<evidence type="ECO:0000313" key="9">
    <source>
        <dbReference type="EMBL" id="BCS28553.1"/>
    </source>
</evidence>
<evidence type="ECO:0000256" key="6">
    <source>
        <dbReference type="ARBA" id="ARBA00023033"/>
    </source>
</evidence>
<comment type="cofactor">
    <cofactor evidence="1 7">
        <name>heme</name>
        <dbReference type="ChEBI" id="CHEBI:30413"/>
    </cofactor>
</comment>
<dbReference type="PANTHER" id="PTHR46300:SF2">
    <property type="entry name" value="CYTOCHROME P450 MONOOXYGENASE ALNH-RELATED"/>
    <property type="match status" value="1"/>
</dbReference>
<keyword evidence="10" id="KW-1185">Reference proteome</keyword>
<evidence type="ECO:0008006" key="11">
    <source>
        <dbReference type="Google" id="ProtNLM"/>
    </source>
</evidence>
<keyword evidence="3 7" id="KW-0479">Metal-binding</keyword>
<evidence type="ECO:0000313" key="10">
    <source>
        <dbReference type="Proteomes" id="UP000654913"/>
    </source>
</evidence>
<dbReference type="SUPFAM" id="SSF48264">
    <property type="entry name" value="Cytochrome P450"/>
    <property type="match status" value="1"/>
</dbReference>
<keyword evidence="5 7" id="KW-0408">Iron</keyword>
<dbReference type="PRINTS" id="PR00463">
    <property type="entry name" value="EP450I"/>
</dbReference>
<dbReference type="AlphaFoldDB" id="A0A7R8AT45"/>
<keyword evidence="6" id="KW-0503">Monooxygenase</keyword>
<name>A0A7R8AT45_9EURO</name>
<evidence type="ECO:0000256" key="2">
    <source>
        <dbReference type="ARBA" id="ARBA00010617"/>
    </source>
</evidence>
<evidence type="ECO:0000256" key="4">
    <source>
        <dbReference type="ARBA" id="ARBA00023002"/>
    </source>
</evidence>
<proteinExistence type="inferred from homology"/>
<dbReference type="EMBL" id="AP024449">
    <property type="protein sequence ID" value="BCS28553.1"/>
    <property type="molecule type" value="Genomic_DNA"/>
</dbReference>
<protein>
    <recommendedName>
        <fullName evidence="11">Cytochrome P450</fullName>
    </recommendedName>
</protein>
<accession>A0A7R8AT45</accession>
<dbReference type="CDD" id="cd11065">
    <property type="entry name" value="CYP64-like"/>
    <property type="match status" value="1"/>
</dbReference>
<feature type="compositionally biased region" description="Polar residues" evidence="8">
    <location>
        <begin position="318"/>
        <end position="328"/>
    </location>
</feature>
<feature type="binding site" description="axial binding residue" evidence="7">
    <location>
        <position position="340"/>
    </location>
    <ligand>
        <name>heme</name>
        <dbReference type="ChEBI" id="CHEBI:30413"/>
    </ligand>
    <ligandPart>
        <name>Fe</name>
        <dbReference type="ChEBI" id="CHEBI:18248"/>
    </ligandPart>
</feature>
<comment type="similarity">
    <text evidence="2">Belongs to the cytochrome P450 family.</text>
</comment>
<gene>
    <name evidence="9" type="ORF">APUU_70123A</name>
</gene>
<organism evidence="9 10">
    <name type="scientific">Aspergillus puulaauensis</name>
    <dbReference type="NCBI Taxonomy" id="1220207"/>
    <lineage>
        <taxon>Eukaryota</taxon>
        <taxon>Fungi</taxon>
        <taxon>Dikarya</taxon>
        <taxon>Ascomycota</taxon>
        <taxon>Pezizomycotina</taxon>
        <taxon>Eurotiomycetes</taxon>
        <taxon>Eurotiomycetidae</taxon>
        <taxon>Eurotiales</taxon>
        <taxon>Aspergillaceae</taxon>
        <taxon>Aspergillus</taxon>
    </lineage>
</organism>
<dbReference type="PRINTS" id="PR00385">
    <property type="entry name" value="P450"/>
</dbReference>
<dbReference type="InterPro" id="IPR001128">
    <property type="entry name" value="Cyt_P450"/>
</dbReference>
<reference evidence="9" key="2">
    <citation type="submission" date="2021-02" db="EMBL/GenBank/DDBJ databases">
        <title>Aspergillus puulaauensis MK2 genome sequence.</title>
        <authorList>
            <person name="Futagami T."/>
            <person name="Mori K."/>
            <person name="Kadooka C."/>
            <person name="Tanaka T."/>
        </authorList>
    </citation>
    <scope>NUCLEOTIDE SEQUENCE</scope>
    <source>
        <strain evidence="9">MK2</strain>
    </source>
</reference>
<evidence type="ECO:0000256" key="5">
    <source>
        <dbReference type="ARBA" id="ARBA00023004"/>
    </source>
</evidence>
<dbReference type="OrthoDB" id="1103324at2759"/>
<evidence type="ECO:0000256" key="1">
    <source>
        <dbReference type="ARBA" id="ARBA00001971"/>
    </source>
</evidence>
<dbReference type="InterPro" id="IPR050364">
    <property type="entry name" value="Cytochrome_P450_fung"/>
</dbReference>
<dbReference type="GO" id="GO:0004497">
    <property type="term" value="F:monooxygenase activity"/>
    <property type="evidence" value="ECO:0007669"/>
    <property type="project" value="UniProtKB-KW"/>
</dbReference>
<dbReference type="InterPro" id="IPR002401">
    <property type="entry name" value="Cyt_P450_E_grp-I"/>
</dbReference>
<dbReference type="Proteomes" id="UP000654913">
    <property type="component" value="Chromosome 7"/>
</dbReference>